<dbReference type="EMBL" id="VICG01000012">
    <property type="protein sequence ID" value="KAA8566547.1"/>
    <property type="molecule type" value="Genomic_DNA"/>
</dbReference>
<reference evidence="1 2" key="1">
    <citation type="submission" date="2019-06" db="EMBL/GenBank/DDBJ databases">
        <title>Genome Sequence of the Brown Rot Fungal Pathogen Monilinia fructicola.</title>
        <authorList>
            <person name="De Miccolis Angelini R.M."/>
            <person name="Landi L."/>
            <person name="Abate D."/>
            <person name="Pollastro S."/>
            <person name="Romanazzi G."/>
            <person name="Faretra F."/>
        </authorList>
    </citation>
    <scope>NUCLEOTIDE SEQUENCE [LARGE SCALE GENOMIC DNA]</scope>
    <source>
        <strain evidence="1 2">Mfrc123</strain>
    </source>
</reference>
<proteinExistence type="predicted"/>
<comment type="caution">
    <text evidence="1">The sequence shown here is derived from an EMBL/GenBank/DDBJ whole genome shotgun (WGS) entry which is preliminary data.</text>
</comment>
<evidence type="ECO:0000313" key="1">
    <source>
        <dbReference type="EMBL" id="KAA8566547.1"/>
    </source>
</evidence>
<organism evidence="1 2">
    <name type="scientific">Monilinia fructicola</name>
    <name type="common">Brown rot fungus</name>
    <name type="synonym">Ciboria fructicola</name>
    <dbReference type="NCBI Taxonomy" id="38448"/>
    <lineage>
        <taxon>Eukaryota</taxon>
        <taxon>Fungi</taxon>
        <taxon>Dikarya</taxon>
        <taxon>Ascomycota</taxon>
        <taxon>Pezizomycotina</taxon>
        <taxon>Leotiomycetes</taxon>
        <taxon>Helotiales</taxon>
        <taxon>Sclerotiniaceae</taxon>
        <taxon>Monilinia</taxon>
    </lineage>
</organism>
<protein>
    <submittedName>
        <fullName evidence="1">Uncharacterized protein</fullName>
    </submittedName>
</protein>
<dbReference type="AlphaFoldDB" id="A0A5M9JCT3"/>
<accession>A0A5M9JCT3</accession>
<gene>
    <name evidence="1" type="ORF">EYC84_009097</name>
</gene>
<name>A0A5M9JCT3_MONFR</name>
<dbReference type="Proteomes" id="UP000322873">
    <property type="component" value="Unassembled WGS sequence"/>
</dbReference>
<evidence type="ECO:0000313" key="2">
    <source>
        <dbReference type="Proteomes" id="UP000322873"/>
    </source>
</evidence>
<sequence>MNRQNILLGQQLEQLTFLSIHSDQVSPPHHWAFMLAHPHCTGCSLEVMRNYCDPGLGTCLRHGMAIMDSYSYKNEA</sequence>
<keyword evidence="2" id="KW-1185">Reference proteome</keyword>